<reference evidence="3" key="1">
    <citation type="submission" date="2020-07" db="EMBL/GenBank/DDBJ databases">
        <title>Genome sequence and genetic diversity analysis of an under-domesticated orphan crop, white fonio (Digitaria exilis).</title>
        <authorList>
            <person name="Bennetzen J.L."/>
            <person name="Chen S."/>
            <person name="Ma X."/>
            <person name="Wang X."/>
            <person name="Yssel A.E.J."/>
            <person name="Chaluvadi S.R."/>
            <person name="Johnson M."/>
            <person name="Gangashetty P."/>
            <person name="Hamidou F."/>
            <person name="Sanogo M.D."/>
            <person name="Zwaenepoel A."/>
            <person name="Wallace J."/>
            <person name="Van De Peer Y."/>
            <person name="Van Deynze A."/>
        </authorList>
    </citation>
    <scope>NUCLEOTIDE SEQUENCE</scope>
    <source>
        <tissue evidence="3">Leaves</tissue>
    </source>
</reference>
<dbReference type="InterPro" id="IPR001563">
    <property type="entry name" value="Peptidase_S10"/>
</dbReference>
<keyword evidence="4" id="KW-1185">Reference proteome</keyword>
<accession>A0A835B7J9</accession>
<dbReference type="Gene3D" id="3.40.50.1820">
    <property type="entry name" value="alpha/beta hydrolase"/>
    <property type="match status" value="1"/>
</dbReference>
<dbReference type="AlphaFoldDB" id="A0A835B7J9"/>
<organism evidence="3 4">
    <name type="scientific">Digitaria exilis</name>
    <dbReference type="NCBI Taxonomy" id="1010633"/>
    <lineage>
        <taxon>Eukaryota</taxon>
        <taxon>Viridiplantae</taxon>
        <taxon>Streptophyta</taxon>
        <taxon>Embryophyta</taxon>
        <taxon>Tracheophyta</taxon>
        <taxon>Spermatophyta</taxon>
        <taxon>Magnoliopsida</taxon>
        <taxon>Liliopsida</taxon>
        <taxon>Poales</taxon>
        <taxon>Poaceae</taxon>
        <taxon>PACMAD clade</taxon>
        <taxon>Panicoideae</taxon>
        <taxon>Panicodae</taxon>
        <taxon>Paniceae</taxon>
        <taxon>Anthephorinae</taxon>
        <taxon>Digitaria</taxon>
    </lineage>
</organism>
<dbReference type="PRINTS" id="PR00724">
    <property type="entry name" value="CRBOXYPTASEC"/>
</dbReference>
<dbReference type="OrthoDB" id="443318at2759"/>
<name>A0A835B7J9_9POAL</name>
<dbReference type="Pfam" id="PF00450">
    <property type="entry name" value="Peptidase_S10"/>
    <property type="match status" value="1"/>
</dbReference>
<evidence type="ECO:0000313" key="4">
    <source>
        <dbReference type="Proteomes" id="UP000636709"/>
    </source>
</evidence>
<dbReference type="InterPro" id="IPR029058">
    <property type="entry name" value="AB_hydrolase_fold"/>
</dbReference>
<keyword evidence="2" id="KW-0732">Signal</keyword>
<dbReference type="GO" id="GO:0004185">
    <property type="term" value="F:serine-type carboxypeptidase activity"/>
    <property type="evidence" value="ECO:0007669"/>
    <property type="project" value="InterPro"/>
</dbReference>
<protein>
    <recommendedName>
        <fullName evidence="5">Serine carboxypeptidase</fullName>
    </recommendedName>
</protein>
<dbReference type="EMBL" id="JACEFO010002183">
    <property type="protein sequence ID" value="KAF8675408.1"/>
    <property type="molecule type" value="Genomic_DNA"/>
</dbReference>
<dbReference type="GO" id="GO:0016747">
    <property type="term" value="F:acyltransferase activity, transferring groups other than amino-acyl groups"/>
    <property type="evidence" value="ECO:0007669"/>
    <property type="project" value="TreeGrafter"/>
</dbReference>
<evidence type="ECO:0000313" key="3">
    <source>
        <dbReference type="EMBL" id="KAF8675408.1"/>
    </source>
</evidence>
<dbReference type="GO" id="GO:0006508">
    <property type="term" value="P:proteolysis"/>
    <property type="evidence" value="ECO:0007669"/>
    <property type="project" value="InterPro"/>
</dbReference>
<dbReference type="FunFam" id="3.40.50.1820:FF:000581">
    <property type="entry name" value="Os11g0431400 protein"/>
    <property type="match status" value="1"/>
</dbReference>
<dbReference type="PANTHER" id="PTHR11802">
    <property type="entry name" value="SERINE PROTEASE FAMILY S10 SERINE CARBOXYPEPTIDASE"/>
    <property type="match status" value="1"/>
</dbReference>
<evidence type="ECO:0008006" key="5">
    <source>
        <dbReference type="Google" id="ProtNLM"/>
    </source>
</evidence>
<dbReference type="PANTHER" id="PTHR11802:SF461">
    <property type="entry name" value="OS02G0687900 PROTEIN"/>
    <property type="match status" value="1"/>
</dbReference>
<proteinExistence type="inferred from homology"/>
<evidence type="ECO:0000256" key="2">
    <source>
        <dbReference type="SAM" id="SignalP"/>
    </source>
</evidence>
<comment type="caution">
    <text evidence="3">The sequence shown here is derived from an EMBL/GenBank/DDBJ whole genome shotgun (WGS) entry which is preliminary data.</text>
</comment>
<dbReference type="GO" id="GO:0019748">
    <property type="term" value="P:secondary metabolic process"/>
    <property type="evidence" value="ECO:0007669"/>
    <property type="project" value="TreeGrafter"/>
</dbReference>
<feature type="chain" id="PRO_5032281361" description="Serine carboxypeptidase" evidence="2">
    <location>
        <begin position="30"/>
        <end position="281"/>
    </location>
</feature>
<sequence>MDAPRRRPSLPLQLLACITLLLLPPLTGAATVVRRLPGYHGALPFYLETGYVTVEETTGTELFYYFVESERNPRTDPLLLWLTGGPRCSVFSALAYEIGPVKFVERRYNGTLPQLVYNPNYWTQMASIVFVDSPAGSGFPYARDSRGYDVGDVSSSMQIVAFLRKWFHDHPGYLSNPFYIGGDSYAGKVVPLIAQYVSEVFIMLRLSTSTQGYLVGNPLTGDKIDDNSQIPHSHSFGIISDQLYEAAMRNCKGDYVNPANKLCAEVLRTINNVRRILVLYY</sequence>
<dbReference type="SUPFAM" id="SSF53474">
    <property type="entry name" value="alpha/beta-Hydrolases"/>
    <property type="match status" value="1"/>
</dbReference>
<comment type="similarity">
    <text evidence="1">Belongs to the peptidase S10 family.</text>
</comment>
<feature type="signal peptide" evidence="2">
    <location>
        <begin position="1"/>
        <end position="29"/>
    </location>
</feature>
<evidence type="ECO:0000256" key="1">
    <source>
        <dbReference type="ARBA" id="ARBA00009431"/>
    </source>
</evidence>
<dbReference type="Proteomes" id="UP000636709">
    <property type="component" value="Unassembled WGS sequence"/>
</dbReference>
<gene>
    <name evidence="3" type="ORF">HU200_047775</name>
</gene>